<dbReference type="PANTHER" id="PTHR19965">
    <property type="entry name" value="RNA AND EXPORT FACTOR BINDING PROTEIN"/>
    <property type="match status" value="1"/>
</dbReference>
<dbReference type="GO" id="GO:0006406">
    <property type="term" value="P:mRNA export from nucleus"/>
    <property type="evidence" value="ECO:0007669"/>
    <property type="project" value="TreeGrafter"/>
</dbReference>
<dbReference type="Gene3D" id="3.30.70.330">
    <property type="match status" value="1"/>
</dbReference>
<dbReference type="InterPro" id="IPR012677">
    <property type="entry name" value="Nucleotide-bd_a/b_plait_sf"/>
</dbReference>
<dbReference type="STRING" id="2282107.A0A286U7B3"/>
<reference evidence="5 6" key="1">
    <citation type="journal article" date="2017" name="Mol. Ecol.">
        <title>Comparative and population genomic landscape of Phellinus noxius: A hypervariable fungus causing root rot in trees.</title>
        <authorList>
            <person name="Chung C.L."/>
            <person name="Lee T.J."/>
            <person name="Akiba M."/>
            <person name="Lee H.H."/>
            <person name="Kuo T.H."/>
            <person name="Liu D."/>
            <person name="Ke H.M."/>
            <person name="Yokoi T."/>
            <person name="Roa M.B."/>
            <person name="Lu M.J."/>
            <person name="Chang Y.Y."/>
            <person name="Ann P.J."/>
            <person name="Tsai J.N."/>
            <person name="Chen C.Y."/>
            <person name="Tzean S.S."/>
            <person name="Ota Y."/>
            <person name="Hattori T."/>
            <person name="Sahashi N."/>
            <person name="Liou R.F."/>
            <person name="Kikuchi T."/>
            <person name="Tsai I.J."/>
        </authorList>
    </citation>
    <scope>NUCLEOTIDE SEQUENCE [LARGE SCALE GENOMIC DNA]</scope>
    <source>
        <strain evidence="5 6">FFPRI411160</strain>
    </source>
</reference>
<sequence>MDTKPIIRAKHYHGGSKGRIVGNNVKPAPAWRESATNEAGSKVLLSNLPVDVSETEITDLMKKVIGPVVLNKSYMFHNVKGYPLGMALVAFKRNGDAALAREKFNGKVIDGKRSIKLELVIDEDFHKTTILTQPPKPKSLFDRISTPNSVPNKQANSTATTKPIPPAARRPPPPQPVHHQAANLPTGPRENAAALARRRKRKGPRRIKKKPLTVADLDKDMEDYIAGRGPI</sequence>
<evidence type="ECO:0000256" key="2">
    <source>
        <dbReference type="PROSITE-ProRule" id="PRU00176"/>
    </source>
</evidence>
<name>A0A286U7B3_9AGAM</name>
<feature type="compositionally biased region" description="Polar residues" evidence="3">
    <location>
        <begin position="145"/>
        <end position="161"/>
    </location>
</feature>
<keyword evidence="1 2" id="KW-0694">RNA-binding</keyword>
<feature type="domain" description="RRM" evidence="4">
    <location>
        <begin position="41"/>
        <end position="122"/>
    </location>
</feature>
<dbReference type="InterPro" id="IPR000504">
    <property type="entry name" value="RRM_dom"/>
</dbReference>
<evidence type="ECO:0000259" key="4">
    <source>
        <dbReference type="PROSITE" id="PS50102"/>
    </source>
</evidence>
<feature type="compositionally biased region" description="Basic residues" evidence="3">
    <location>
        <begin position="196"/>
        <end position="211"/>
    </location>
</feature>
<proteinExistence type="predicted"/>
<dbReference type="Pfam" id="PF00076">
    <property type="entry name" value="RRM_1"/>
    <property type="match status" value="1"/>
</dbReference>
<dbReference type="SMART" id="SM00360">
    <property type="entry name" value="RRM"/>
    <property type="match status" value="1"/>
</dbReference>
<dbReference type="InterPro" id="IPR051229">
    <property type="entry name" value="ALYREF_mRNA_export"/>
</dbReference>
<dbReference type="InterPro" id="IPR035979">
    <property type="entry name" value="RBD_domain_sf"/>
</dbReference>
<dbReference type="AlphaFoldDB" id="A0A286U7B3"/>
<accession>A0A286U7B3</accession>
<feature type="region of interest" description="Disordered" evidence="3">
    <location>
        <begin position="133"/>
        <end position="214"/>
    </location>
</feature>
<keyword evidence="6" id="KW-1185">Reference proteome</keyword>
<protein>
    <submittedName>
        <fullName evidence="5">RNA-binding domain-containing</fullName>
    </submittedName>
</protein>
<evidence type="ECO:0000256" key="1">
    <source>
        <dbReference type="ARBA" id="ARBA00022884"/>
    </source>
</evidence>
<organism evidence="5 6">
    <name type="scientific">Pyrrhoderma noxium</name>
    <dbReference type="NCBI Taxonomy" id="2282107"/>
    <lineage>
        <taxon>Eukaryota</taxon>
        <taxon>Fungi</taxon>
        <taxon>Dikarya</taxon>
        <taxon>Basidiomycota</taxon>
        <taxon>Agaricomycotina</taxon>
        <taxon>Agaricomycetes</taxon>
        <taxon>Hymenochaetales</taxon>
        <taxon>Hymenochaetaceae</taxon>
        <taxon>Pyrrhoderma</taxon>
    </lineage>
</organism>
<dbReference type="GO" id="GO:0005634">
    <property type="term" value="C:nucleus"/>
    <property type="evidence" value="ECO:0007669"/>
    <property type="project" value="TreeGrafter"/>
</dbReference>
<dbReference type="SUPFAM" id="SSF54928">
    <property type="entry name" value="RNA-binding domain, RBD"/>
    <property type="match status" value="1"/>
</dbReference>
<dbReference type="PROSITE" id="PS50102">
    <property type="entry name" value="RRM"/>
    <property type="match status" value="1"/>
</dbReference>
<dbReference type="GO" id="GO:0003729">
    <property type="term" value="F:mRNA binding"/>
    <property type="evidence" value="ECO:0007669"/>
    <property type="project" value="TreeGrafter"/>
</dbReference>
<feature type="compositionally biased region" description="Pro residues" evidence="3">
    <location>
        <begin position="163"/>
        <end position="176"/>
    </location>
</feature>
<gene>
    <name evidence="5" type="ORF">PNOK_0920600</name>
</gene>
<dbReference type="InParanoid" id="A0A286U7B3"/>
<evidence type="ECO:0000313" key="5">
    <source>
        <dbReference type="EMBL" id="PAV15442.1"/>
    </source>
</evidence>
<comment type="caution">
    <text evidence="5">The sequence shown here is derived from an EMBL/GenBank/DDBJ whole genome shotgun (WGS) entry which is preliminary data.</text>
</comment>
<dbReference type="OrthoDB" id="346839at2759"/>
<dbReference type="EMBL" id="NBII01000010">
    <property type="protein sequence ID" value="PAV15442.1"/>
    <property type="molecule type" value="Genomic_DNA"/>
</dbReference>
<dbReference type="PANTHER" id="PTHR19965:SF35">
    <property type="entry name" value="RNA ANNEALING PROTEIN YRA1"/>
    <property type="match status" value="1"/>
</dbReference>
<dbReference type="Proteomes" id="UP000217199">
    <property type="component" value="Unassembled WGS sequence"/>
</dbReference>
<evidence type="ECO:0000313" key="6">
    <source>
        <dbReference type="Proteomes" id="UP000217199"/>
    </source>
</evidence>
<evidence type="ECO:0000256" key="3">
    <source>
        <dbReference type="SAM" id="MobiDB-lite"/>
    </source>
</evidence>